<dbReference type="InterPro" id="IPR004299">
    <property type="entry name" value="MBOAT_fam"/>
</dbReference>
<feature type="transmembrane region" description="Helical" evidence="8">
    <location>
        <begin position="422"/>
        <end position="442"/>
    </location>
</feature>
<dbReference type="InterPro" id="IPR051085">
    <property type="entry name" value="MB_O-acyltransferase"/>
</dbReference>
<feature type="transmembrane region" description="Helical" evidence="8">
    <location>
        <begin position="391"/>
        <end position="410"/>
    </location>
</feature>
<keyword evidence="7 9" id="KW-0808">Transferase</keyword>
<organism evidence="9 10">
    <name type="scientific">Clostridium tagluense</name>
    <dbReference type="NCBI Taxonomy" id="360422"/>
    <lineage>
        <taxon>Bacteria</taxon>
        <taxon>Bacillati</taxon>
        <taxon>Bacillota</taxon>
        <taxon>Clostridia</taxon>
        <taxon>Eubacteriales</taxon>
        <taxon>Clostridiaceae</taxon>
        <taxon>Clostridium</taxon>
    </lineage>
</organism>
<feature type="transmembrane region" description="Helical" evidence="8">
    <location>
        <begin position="331"/>
        <end position="353"/>
    </location>
</feature>
<dbReference type="PIRSF" id="PIRSF500217">
    <property type="entry name" value="AlgI"/>
    <property type="match status" value="1"/>
</dbReference>
<dbReference type="PIRSF" id="PIRSF016636">
    <property type="entry name" value="AlgI_DltB"/>
    <property type="match status" value="1"/>
</dbReference>
<protein>
    <submittedName>
        <fullName evidence="9">Alginate O-acetyltransferase</fullName>
    </submittedName>
</protein>
<keyword evidence="5 8" id="KW-1133">Transmembrane helix</keyword>
<keyword evidence="6 7" id="KW-0472">Membrane</keyword>
<evidence type="ECO:0000256" key="5">
    <source>
        <dbReference type="ARBA" id="ARBA00022989"/>
    </source>
</evidence>
<evidence type="ECO:0000313" key="10">
    <source>
        <dbReference type="Proteomes" id="UP000287872"/>
    </source>
</evidence>
<dbReference type="GO" id="GO:0042121">
    <property type="term" value="P:alginic acid biosynthetic process"/>
    <property type="evidence" value="ECO:0007669"/>
    <property type="project" value="InterPro"/>
</dbReference>
<evidence type="ECO:0000256" key="2">
    <source>
        <dbReference type="ARBA" id="ARBA00010323"/>
    </source>
</evidence>
<dbReference type="GO" id="GO:0005886">
    <property type="term" value="C:plasma membrane"/>
    <property type="evidence" value="ECO:0007669"/>
    <property type="project" value="UniProtKB-SubCell"/>
</dbReference>
<comment type="caution">
    <text evidence="9">The sequence shown here is derived from an EMBL/GenBank/DDBJ whole genome shotgun (WGS) entry which is preliminary data.</text>
</comment>
<feature type="transmembrane region" description="Helical" evidence="8">
    <location>
        <begin position="43"/>
        <end position="64"/>
    </location>
</feature>
<sequence length="456" mass="52712">MCWNPKYAILLGISTIITYISGLLIGKVNIIKNVHRATRLKKIIVFASFASNLGILFTFKYLNFFLSSLNTVLLKFHILLTIPTFDFLLPAGISFYTFQALSYTMDVYRGDIKPVKNLGKYALFVSFFPQLVAGPIEKSKDLLYQFNEKHYFDYDRVKNGLLLMLWGFVQKVLIADRLALLVNTVYDNPKNYKGFEIIIATVFFAFQIYCDFSSYSDIARGSAEVMGFRLSKNFENPYFSKSIKEFWRRWHITLSGWFKDYLYFPLGGNRCSKLRNYFNIMVVFIASGLWHGAAINFVIWGGLHGIYQVLGDLFKPVKEKLISIFKIKTDVLAYKVFQALTTFILVDFAWIFFRSGSFTYAKITIKNMMTFNPWVFTDGSIFKLGLDEKDFLISVIGIVIVLAINAIQSCKSLRLELAKQNLIFKWSLYLVTITSILVFGMYGPTFDVQKFIYFQF</sequence>
<dbReference type="AlphaFoldDB" id="A0A401UGS7"/>
<evidence type="ECO:0000256" key="8">
    <source>
        <dbReference type="SAM" id="Phobius"/>
    </source>
</evidence>
<evidence type="ECO:0000256" key="7">
    <source>
        <dbReference type="PIRNR" id="PIRNR016636"/>
    </source>
</evidence>
<comment type="similarity">
    <text evidence="2 7">Belongs to the membrane-bound acyltransferase family.</text>
</comment>
<proteinExistence type="inferred from homology"/>
<comment type="subcellular location">
    <subcellularLocation>
        <location evidence="1">Cell membrane</location>
        <topology evidence="1">Multi-pass membrane protein</topology>
    </subcellularLocation>
</comment>
<dbReference type="Proteomes" id="UP000287872">
    <property type="component" value="Unassembled WGS sequence"/>
</dbReference>
<feature type="transmembrane region" description="Helical" evidence="8">
    <location>
        <begin position="6"/>
        <end position="31"/>
    </location>
</feature>
<dbReference type="EMBL" id="BHYK01000002">
    <property type="protein sequence ID" value="GCD08689.1"/>
    <property type="molecule type" value="Genomic_DNA"/>
</dbReference>
<dbReference type="PANTHER" id="PTHR13285:SF18">
    <property type="entry name" value="PROTEIN-CYSTEINE N-PALMITOYLTRANSFERASE RASP"/>
    <property type="match status" value="1"/>
</dbReference>
<gene>
    <name evidence="9" type="ORF">Ctaglu_03120</name>
</gene>
<evidence type="ECO:0000256" key="6">
    <source>
        <dbReference type="ARBA" id="ARBA00023136"/>
    </source>
</evidence>
<evidence type="ECO:0000256" key="3">
    <source>
        <dbReference type="ARBA" id="ARBA00022475"/>
    </source>
</evidence>
<keyword evidence="3 7" id="KW-1003">Cell membrane</keyword>
<dbReference type="PANTHER" id="PTHR13285">
    <property type="entry name" value="ACYLTRANSFERASE"/>
    <property type="match status" value="1"/>
</dbReference>
<accession>A0A401UGS7</accession>
<evidence type="ECO:0000256" key="1">
    <source>
        <dbReference type="ARBA" id="ARBA00004651"/>
    </source>
</evidence>
<dbReference type="InterPro" id="IPR028362">
    <property type="entry name" value="AlgI"/>
</dbReference>
<reference evidence="9 10" key="1">
    <citation type="submission" date="2018-11" db="EMBL/GenBank/DDBJ databases">
        <title>Genome sequencing and assembly of Clostridium tagluense strain A121.</title>
        <authorList>
            <person name="Murakami T."/>
            <person name="Segawa T."/>
            <person name="Shcherbakova V.A."/>
            <person name="Mori H."/>
            <person name="Yoshimura Y."/>
        </authorList>
    </citation>
    <scope>NUCLEOTIDE SEQUENCE [LARGE SCALE GENOMIC DNA]</scope>
    <source>
        <strain evidence="9 10">A121</strain>
    </source>
</reference>
<dbReference type="Pfam" id="PF03062">
    <property type="entry name" value="MBOAT"/>
    <property type="match status" value="1"/>
</dbReference>
<keyword evidence="7" id="KW-0012">Acyltransferase</keyword>
<feature type="transmembrane region" description="Helical" evidence="8">
    <location>
        <begin position="277"/>
        <end position="310"/>
    </location>
</feature>
<dbReference type="GO" id="GO:0016746">
    <property type="term" value="F:acyltransferase activity"/>
    <property type="evidence" value="ECO:0007669"/>
    <property type="project" value="UniProtKB-KW"/>
</dbReference>
<keyword evidence="4 8" id="KW-0812">Transmembrane</keyword>
<evidence type="ECO:0000313" key="9">
    <source>
        <dbReference type="EMBL" id="GCD08689.1"/>
    </source>
</evidence>
<name>A0A401UGS7_9CLOT</name>
<keyword evidence="10" id="KW-1185">Reference proteome</keyword>
<feature type="transmembrane region" description="Helical" evidence="8">
    <location>
        <begin position="76"/>
        <end position="98"/>
    </location>
</feature>
<dbReference type="InterPro" id="IPR024194">
    <property type="entry name" value="Ac/AlaTfrase_AlgI/DltB"/>
</dbReference>
<evidence type="ECO:0000256" key="4">
    <source>
        <dbReference type="ARBA" id="ARBA00022692"/>
    </source>
</evidence>